<dbReference type="Pfam" id="PF00833">
    <property type="entry name" value="Ribosomal_S17e"/>
    <property type="match status" value="1"/>
</dbReference>
<dbReference type="STRING" id="768679.TTX_1925"/>
<accession>G4RLU5</accession>
<keyword evidence="6" id="KW-1185">Reference proteome</keyword>
<dbReference type="OrthoDB" id="52479at2157"/>
<dbReference type="PROSITE" id="PS00712">
    <property type="entry name" value="RIBOSOMAL_S17E"/>
    <property type="match status" value="1"/>
</dbReference>
<comment type="similarity">
    <text evidence="1 4">Belongs to the eukaryotic ribosomal protein eS17 family.</text>
</comment>
<protein>
    <recommendedName>
        <fullName evidence="4">Small ribosomal subunit protein eS17</fullName>
    </recommendedName>
</protein>
<gene>
    <name evidence="4 5" type="primary">rps17e</name>
    <name evidence="5" type="ordered locus">TTX_1925</name>
</gene>
<dbReference type="GO" id="GO:0005840">
    <property type="term" value="C:ribosome"/>
    <property type="evidence" value="ECO:0007669"/>
    <property type="project" value="UniProtKB-KW"/>
</dbReference>
<evidence type="ECO:0000313" key="6">
    <source>
        <dbReference type="Proteomes" id="UP000002654"/>
    </source>
</evidence>
<keyword evidence="2 4" id="KW-0689">Ribosomal protein</keyword>
<evidence type="ECO:0000256" key="1">
    <source>
        <dbReference type="ARBA" id="ARBA00010444"/>
    </source>
</evidence>
<organism evidence="5 6">
    <name type="scientific">Thermoproteus tenax (strain ATCC 35583 / DSM 2078 / JCM 9277 / NBRC 100435 / Kra 1)</name>
    <dbReference type="NCBI Taxonomy" id="768679"/>
    <lineage>
        <taxon>Archaea</taxon>
        <taxon>Thermoproteota</taxon>
        <taxon>Thermoprotei</taxon>
        <taxon>Thermoproteales</taxon>
        <taxon>Thermoproteaceae</taxon>
        <taxon>Thermoproteus</taxon>
    </lineage>
</organism>
<dbReference type="EMBL" id="FN869859">
    <property type="protein sequence ID" value="CCC82540.1"/>
    <property type="molecule type" value="Genomic_DNA"/>
</dbReference>
<dbReference type="eggNOG" id="arCOG01885">
    <property type="taxonomic scope" value="Archaea"/>
</dbReference>
<dbReference type="AlphaFoldDB" id="G4RLU5"/>
<dbReference type="PaxDb" id="768679-TTX_1925"/>
<dbReference type="NCBIfam" id="NF002242">
    <property type="entry name" value="PRK01151.1"/>
    <property type="match status" value="1"/>
</dbReference>
<dbReference type="Proteomes" id="UP000002654">
    <property type="component" value="Chromosome"/>
</dbReference>
<keyword evidence="3 4" id="KW-0687">Ribonucleoprotein</keyword>
<dbReference type="PATRIC" id="fig|768679.9.peg.1949"/>
<name>G4RLU5_THETK</name>
<dbReference type="GO" id="GO:0003735">
    <property type="term" value="F:structural constituent of ribosome"/>
    <property type="evidence" value="ECO:0007669"/>
    <property type="project" value="InterPro"/>
</dbReference>
<dbReference type="InterPro" id="IPR036401">
    <property type="entry name" value="Ribosomal_eS17_sf"/>
</dbReference>
<proteinExistence type="inferred from homology"/>
<dbReference type="GO" id="GO:0006412">
    <property type="term" value="P:translation"/>
    <property type="evidence" value="ECO:0007669"/>
    <property type="project" value="UniProtKB-UniRule"/>
</dbReference>
<dbReference type="HOGENOM" id="CLU_176720_2_0_2"/>
<dbReference type="InterPro" id="IPR001210">
    <property type="entry name" value="Ribosomal_eS17"/>
</dbReference>
<sequence length="75" mass="8427">MGRVKPRYVKSIAAKLLEAYPDKFTDSFDENKKIVAELADVGSKRVRNRIAGYITRLVKASKAKEKQEESTIATP</sequence>
<evidence type="ECO:0000256" key="2">
    <source>
        <dbReference type="ARBA" id="ARBA00022980"/>
    </source>
</evidence>
<dbReference type="GO" id="GO:1990904">
    <property type="term" value="C:ribonucleoprotein complex"/>
    <property type="evidence" value="ECO:0007669"/>
    <property type="project" value="UniProtKB-KW"/>
</dbReference>
<evidence type="ECO:0000256" key="3">
    <source>
        <dbReference type="ARBA" id="ARBA00023274"/>
    </source>
</evidence>
<dbReference type="SUPFAM" id="SSF116820">
    <property type="entry name" value="Rps17e-like"/>
    <property type="match status" value="1"/>
</dbReference>
<dbReference type="KEGG" id="ttn:TTX_1925"/>
<dbReference type="GO" id="GO:0005829">
    <property type="term" value="C:cytosol"/>
    <property type="evidence" value="ECO:0007669"/>
    <property type="project" value="UniProtKB-ARBA"/>
</dbReference>
<evidence type="ECO:0000313" key="5">
    <source>
        <dbReference type="EMBL" id="CCC82540.1"/>
    </source>
</evidence>
<dbReference type="PANTHER" id="PTHR10732:SF0">
    <property type="entry name" value="40S RIBOSOMAL PROTEIN S17"/>
    <property type="match status" value="1"/>
</dbReference>
<dbReference type="InterPro" id="IPR018273">
    <property type="entry name" value="Ribosomal_eS17_CS"/>
</dbReference>
<evidence type="ECO:0000256" key="4">
    <source>
        <dbReference type="HAMAP-Rule" id="MF_00511"/>
    </source>
</evidence>
<dbReference type="RefSeq" id="WP_014127793.1">
    <property type="nucleotide sequence ID" value="NC_016070.1"/>
</dbReference>
<dbReference type="HAMAP" id="MF_00511">
    <property type="entry name" value="Ribosomal_eS17"/>
    <property type="match status" value="1"/>
</dbReference>
<dbReference type="PANTHER" id="PTHR10732">
    <property type="entry name" value="40S RIBOSOMAL PROTEIN S17"/>
    <property type="match status" value="1"/>
</dbReference>
<reference evidence="5 6" key="1">
    <citation type="journal article" date="2011" name="PLoS ONE">
        <title>The complete genome sequence of Thermoproteus tenax: a physiologically versatile member of the Crenarchaeota.</title>
        <authorList>
            <person name="Siebers B."/>
            <person name="Zaparty M."/>
            <person name="Raddatz G."/>
            <person name="Tjaden B."/>
            <person name="Albers S.V."/>
            <person name="Bell S.D."/>
            <person name="Blombach F."/>
            <person name="Kletzin A."/>
            <person name="Kyrpides N."/>
            <person name="Lanz C."/>
            <person name="Plagens A."/>
            <person name="Rampp M."/>
            <person name="Rosinus A."/>
            <person name="von Jan M."/>
            <person name="Makarova K.S."/>
            <person name="Klenk H.P."/>
            <person name="Schuster S.C."/>
            <person name="Hensel R."/>
        </authorList>
    </citation>
    <scope>NUCLEOTIDE SEQUENCE [LARGE SCALE GENOMIC DNA]</scope>
    <source>
        <strain evidence="6">ATCC 35583 / DSM 2078 / JCM 9277 / NBRC 100435 / Kra 1</strain>
    </source>
</reference>
<dbReference type="Gene3D" id="1.10.60.20">
    <property type="entry name" value="Ribosomal protein S17e-like"/>
    <property type="match status" value="1"/>
</dbReference>
<dbReference type="GeneID" id="11262809"/>